<reference evidence="1 2" key="1">
    <citation type="journal article" date="2017" name="Mol. Biol. Evol.">
        <title>The 4-celled Tetrabaena socialis nuclear genome reveals the essential components for genetic control of cell number at the origin of multicellularity in the volvocine lineage.</title>
        <authorList>
            <person name="Featherston J."/>
            <person name="Arakaki Y."/>
            <person name="Hanschen E.R."/>
            <person name="Ferris P.J."/>
            <person name="Michod R.E."/>
            <person name="Olson B.J.S.C."/>
            <person name="Nozaki H."/>
            <person name="Durand P.M."/>
        </authorList>
    </citation>
    <scope>NUCLEOTIDE SEQUENCE [LARGE SCALE GENOMIC DNA]</scope>
    <source>
        <strain evidence="1 2">NIES-571</strain>
    </source>
</reference>
<dbReference type="EMBL" id="PGGS01000085">
    <property type="protein sequence ID" value="PNH09565.1"/>
    <property type="molecule type" value="Genomic_DNA"/>
</dbReference>
<evidence type="ECO:0000313" key="1">
    <source>
        <dbReference type="EMBL" id="PNH09565.1"/>
    </source>
</evidence>
<dbReference type="PANTHER" id="PTHR10157">
    <property type="entry name" value="DOPAMINE BETA HYDROXYLASE RELATED"/>
    <property type="match status" value="1"/>
</dbReference>
<dbReference type="Gene3D" id="2.60.120.310">
    <property type="entry name" value="Copper type II, ascorbate-dependent monooxygenase, N-terminal domain"/>
    <property type="match status" value="1"/>
</dbReference>
<dbReference type="InterPro" id="IPR036939">
    <property type="entry name" value="Cu2_ascorb_mOase_N_sf"/>
</dbReference>
<accession>A0A2J8AAM3</accession>
<proteinExistence type="predicted"/>
<gene>
    <name evidence="1" type="ORF">TSOC_003824</name>
</gene>
<dbReference type="SUPFAM" id="SSF49742">
    <property type="entry name" value="PHM/PNGase F"/>
    <property type="match status" value="1"/>
</dbReference>
<dbReference type="GO" id="GO:0005507">
    <property type="term" value="F:copper ion binding"/>
    <property type="evidence" value="ECO:0007669"/>
    <property type="project" value="InterPro"/>
</dbReference>
<dbReference type="InterPro" id="IPR008977">
    <property type="entry name" value="PHM/PNGase_F_dom_sf"/>
</dbReference>
<dbReference type="InterPro" id="IPR000945">
    <property type="entry name" value="DBH-like"/>
</dbReference>
<organism evidence="1 2">
    <name type="scientific">Tetrabaena socialis</name>
    <dbReference type="NCBI Taxonomy" id="47790"/>
    <lineage>
        <taxon>Eukaryota</taxon>
        <taxon>Viridiplantae</taxon>
        <taxon>Chlorophyta</taxon>
        <taxon>core chlorophytes</taxon>
        <taxon>Chlorophyceae</taxon>
        <taxon>CS clade</taxon>
        <taxon>Chlamydomonadales</taxon>
        <taxon>Tetrabaenaceae</taxon>
        <taxon>Tetrabaena</taxon>
    </lineage>
</organism>
<dbReference type="OrthoDB" id="2013249at2759"/>
<dbReference type="PANTHER" id="PTHR10157:SF23">
    <property type="entry name" value="MOXD1 HOMOLOG 1"/>
    <property type="match status" value="1"/>
</dbReference>
<name>A0A2J8AAM3_9CHLO</name>
<sequence length="101" mass="10409">MGLGGGRVFYILWAPGSKGGATPPLAGFAFGGDSGISWISLQTHYTNAGLEEGLVDSSGFRMHTTTALRPYDMGVLVLGSLLFSIPPGNSSFSTGPSLCPK</sequence>
<keyword evidence="2" id="KW-1185">Reference proteome</keyword>
<comment type="caution">
    <text evidence="1">The sequence shown here is derived from an EMBL/GenBank/DDBJ whole genome shotgun (WGS) entry which is preliminary data.</text>
</comment>
<dbReference type="AlphaFoldDB" id="A0A2J8AAM3"/>
<protein>
    <submittedName>
        <fullName evidence="1">MOXD1 1</fullName>
    </submittedName>
</protein>
<dbReference type="Proteomes" id="UP000236333">
    <property type="component" value="Unassembled WGS sequence"/>
</dbReference>
<dbReference type="GO" id="GO:0004500">
    <property type="term" value="F:dopamine beta-monooxygenase activity"/>
    <property type="evidence" value="ECO:0007669"/>
    <property type="project" value="InterPro"/>
</dbReference>
<evidence type="ECO:0000313" key="2">
    <source>
        <dbReference type="Proteomes" id="UP000236333"/>
    </source>
</evidence>